<dbReference type="Proteomes" id="UP000018211">
    <property type="component" value="Unassembled WGS sequence"/>
</dbReference>
<evidence type="ECO:0000256" key="1">
    <source>
        <dbReference type="SAM" id="Phobius"/>
    </source>
</evidence>
<name>A0AAV2VQ15_9VIBR</name>
<evidence type="ECO:0000313" key="2">
    <source>
        <dbReference type="EMBL" id="CCO46797.1"/>
    </source>
</evidence>
<dbReference type="AlphaFoldDB" id="A0AAV2VQ15"/>
<organism evidence="2 3">
    <name type="scientific">Vibrio nigripulchritudo SOn1</name>
    <dbReference type="NCBI Taxonomy" id="1238450"/>
    <lineage>
        <taxon>Bacteria</taxon>
        <taxon>Pseudomonadati</taxon>
        <taxon>Pseudomonadota</taxon>
        <taxon>Gammaproteobacteria</taxon>
        <taxon>Vibrionales</taxon>
        <taxon>Vibrionaceae</taxon>
        <taxon>Vibrio</taxon>
    </lineage>
</organism>
<evidence type="ECO:0000313" key="3">
    <source>
        <dbReference type="Proteomes" id="UP000018211"/>
    </source>
</evidence>
<reference evidence="2 3" key="1">
    <citation type="journal article" date="2013" name="ISME J.">
        <title>Comparative genomics of pathogenic lineages of Vibrio nigripulchritudo identifies virulence-associated traits.</title>
        <authorList>
            <person name="Goudenege D."/>
            <person name="Labreuche Y."/>
            <person name="Krin E."/>
            <person name="Ansquer D."/>
            <person name="Mangenot S."/>
            <person name="Calteau A."/>
            <person name="Medigue C."/>
            <person name="Mazel D."/>
            <person name="Polz M.F."/>
            <person name="Le Roux F."/>
        </authorList>
    </citation>
    <scope>NUCLEOTIDE SEQUENCE [LARGE SCALE GENOMIC DNA]</scope>
    <source>
        <strain evidence="2 3">SOn1</strain>
    </source>
</reference>
<sequence>MENAINGRVAIMIKKHFQTITVAILVAVSLVLLIVIADSVNRSPVREAYIRQGESIQKMKVRSVGSLSDAKLINFVERVIVTCFSLTPINYQTKSEYCAEQYFAYNAGRVYQRLYAQRVGRQIEEDEGTNYAAASWKPVIAVPWERTNYKYYVVVFPTVVTKVLRTSRHPQTRIARLFVRPSIKSTNPYQFEIIGFRI</sequence>
<protein>
    <submittedName>
        <fullName evidence="2">Uncharacterized protein</fullName>
    </submittedName>
</protein>
<accession>A0AAV2VQ15</accession>
<proteinExistence type="predicted"/>
<keyword evidence="1" id="KW-0812">Transmembrane</keyword>
<keyword evidence="1" id="KW-1133">Transmembrane helix</keyword>
<comment type="caution">
    <text evidence="2">The sequence shown here is derived from an EMBL/GenBank/DDBJ whole genome shotgun (WGS) entry which is preliminary data.</text>
</comment>
<keyword evidence="1" id="KW-0472">Membrane</keyword>
<gene>
    <name evidence="2" type="ORF">VIBNISOn1_190016</name>
</gene>
<dbReference type="EMBL" id="CAOF01000101">
    <property type="protein sequence ID" value="CCO46797.1"/>
    <property type="molecule type" value="Genomic_DNA"/>
</dbReference>
<feature type="transmembrane region" description="Helical" evidence="1">
    <location>
        <begin position="20"/>
        <end position="37"/>
    </location>
</feature>